<evidence type="ECO:0000256" key="7">
    <source>
        <dbReference type="SAM" id="Phobius"/>
    </source>
</evidence>
<reference evidence="10" key="1">
    <citation type="submission" date="2016-10" db="EMBL/GenBank/DDBJ databases">
        <authorList>
            <person name="Varghese N."/>
            <person name="Submissions S."/>
        </authorList>
    </citation>
    <scope>NUCLEOTIDE SEQUENCE [LARGE SCALE GENOMIC DNA]</scope>
    <source>
        <strain evidence="10">B48,IBRC-M 10115,DSM 25386,CECT 8001</strain>
    </source>
</reference>
<dbReference type="Pfam" id="PF04239">
    <property type="entry name" value="DUF421"/>
    <property type="match status" value="1"/>
</dbReference>
<gene>
    <name evidence="9" type="ORF">SAMN05192533_102170</name>
</gene>
<dbReference type="InterPro" id="IPR023090">
    <property type="entry name" value="UPF0702_alpha/beta_dom_sf"/>
</dbReference>
<evidence type="ECO:0000256" key="2">
    <source>
        <dbReference type="ARBA" id="ARBA00006448"/>
    </source>
</evidence>
<keyword evidence="6 7" id="KW-0472">Membrane</keyword>
<evidence type="ECO:0000256" key="5">
    <source>
        <dbReference type="ARBA" id="ARBA00022989"/>
    </source>
</evidence>
<name>A0A1H7XE42_9BACI</name>
<dbReference type="PANTHER" id="PTHR34582:SF6">
    <property type="entry name" value="UPF0702 TRANSMEMBRANE PROTEIN YCAP"/>
    <property type="match status" value="1"/>
</dbReference>
<protein>
    <submittedName>
        <fullName evidence="9">Uncharacterized membrane protein YcaP, DUF421 family</fullName>
    </submittedName>
</protein>
<keyword evidence="3" id="KW-1003">Cell membrane</keyword>
<evidence type="ECO:0000256" key="1">
    <source>
        <dbReference type="ARBA" id="ARBA00004651"/>
    </source>
</evidence>
<organism evidence="9 10">
    <name type="scientific">Mesobacillus persicus</name>
    <dbReference type="NCBI Taxonomy" id="930146"/>
    <lineage>
        <taxon>Bacteria</taxon>
        <taxon>Bacillati</taxon>
        <taxon>Bacillota</taxon>
        <taxon>Bacilli</taxon>
        <taxon>Bacillales</taxon>
        <taxon>Bacillaceae</taxon>
        <taxon>Mesobacillus</taxon>
    </lineage>
</organism>
<evidence type="ECO:0000256" key="4">
    <source>
        <dbReference type="ARBA" id="ARBA00022692"/>
    </source>
</evidence>
<comment type="similarity">
    <text evidence="2">Belongs to the UPF0702 family.</text>
</comment>
<feature type="domain" description="YetF C-terminal" evidence="8">
    <location>
        <begin position="81"/>
        <end position="201"/>
    </location>
</feature>
<feature type="transmembrane region" description="Helical" evidence="7">
    <location>
        <begin position="58"/>
        <end position="79"/>
    </location>
</feature>
<comment type="subcellular location">
    <subcellularLocation>
        <location evidence="1">Cell membrane</location>
        <topology evidence="1">Multi-pass membrane protein</topology>
    </subcellularLocation>
</comment>
<feature type="transmembrane region" description="Helical" evidence="7">
    <location>
        <begin position="6"/>
        <end position="26"/>
    </location>
</feature>
<dbReference type="Proteomes" id="UP000198553">
    <property type="component" value="Unassembled WGS sequence"/>
</dbReference>
<accession>A0A1H7XE42</accession>
<dbReference type="EMBL" id="FOBW01000002">
    <property type="protein sequence ID" value="SEM32086.1"/>
    <property type="molecule type" value="Genomic_DNA"/>
</dbReference>
<evidence type="ECO:0000259" key="8">
    <source>
        <dbReference type="Pfam" id="PF04239"/>
    </source>
</evidence>
<keyword evidence="5 7" id="KW-1133">Transmembrane helix</keyword>
<evidence type="ECO:0000313" key="10">
    <source>
        <dbReference type="Proteomes" id="UP000198553"/>
    </source>
</evidence>
<dbReference type="Gene3D" id="3.30.240.20">
    <property type="entry name" value="bsu07140 like domains"/>
    <property type="match status" value="2"/>
</dbReference>
<evidence type="ECO:0000313" key="9">
    <source>
        <dbReference type="EMBL" id="SEM32086.1"/>
    </source>
</evidence>
<dbReference type="OrthoDB" id="1682423at2"/>
<keyword evidence="10" id="KW-1185">Reference proteome</keyword>
<dbReference type="InterPro" id="IPR007353">
    <property type="entry name" value="DUF421"/>
</dbReference>
<dbReference type="GO" id="GO:0005886">
    <property type="term" value="C:plasma membrane"/>
    <property type="evidence" value="ECO:0007669"/>
    <property type="project" value="UniProtKB-SubCell"/>
</dbReference>
<sequence length="215" mass="24578">MEEYASMIFRTLVLYTVILSIFRVMGKREIGELSLLDLVVFMMIAEMAAIAIENPDQSIIKSLLPMLLLVAVQFLLAYISMKSKRFRELVDGKPSIIINNGKIDEHEMRKQRYNFNDLLLQLRNEGVGDISDVNFAILETSGKLSVFKKSDNNTLGITLIVDGAIQYENLELLGETTSWLYSQLKEQGYKNPAEISFCTYNSNNHKFYIDVIDEQ</sequence>
<feature type="transmembrane region" description="Helical" evidence="7">
    <location>
        <begin position="33"/>
        <end position="52"/>
    </location>
</feature>
<proteinExistence type="inferred from homology"/>
<dbReference type="RefSeq" id="WP_090741204.1">
    <property type="nucleotide sequence ID" value="NZ_FOBW01000002.1"/>
</dbReference>
<dbReference type="STRING" id="930146.SAMN05192533_102170"/>
<evidence type="ECO:0000256" key="3">
    <source>
        <dbReference type="ARBA" id="ARBA00022475"/>
    </source>
</evidence>
<dbReference type="PANTHER" id="PTHR34582">
    <property type="entry name" value="UPF0702 TRANSMEMBRANE PROTEIN YCAP"/>
    <property type="match status" value="1"/>
</dbReference>
<evidence type="ECO:0000256" key="6">
    <source>
        <dbReference type="ARBA" id="ARBA00023136"/>
    </source>
</evidence>
<dbReference type="AlphaFoldDB" id="A0A1H7XE42"/>
<keyword evidence="4 7" id="KW-0812">Transmembrane</keyword>